<reference evidence="1 2" key="1">
    <citation type="journal article" date="2024" name="Ann. Entomol. Soc. Am.">
        <title>Genomic analyses of the southern and eastern yellowjacket wasps (Hymenoptera: Vespidae) reveal evolutionary signatures of social life.</title>
        <authorList>
            <person name="Catto M.A."/>
            <person name="Caine P.B."/>
            <person name="Orr S.E."/>
            <person name="Hunt B.G."/>
            <person name="Goodisman M.A.D."/>
        </authorList>
    </citation>
    <scope>NUCLEOTIDE SEQUENCE [LARGE SCALE GENOMIC DNA]</scope>
    <source>
        <strain evidence="1">233</strain>
        <tissue evidence="1">Head and thorax</tissue>
    </source>
</reference>
<sequence length="240" mass="27379">MVEQLLESFVDFIKSDSFVTANVRIVFRELRSPIHIDSCALVALERDDVIDLVTDGSLHDLLLDSDIALFSSCNLVPSELTVPQGDILEAEDPIKRLLTYAFVKSLRNNVTIITTRSTVVSQFSGVFIELEGQKDKRTRKQRSPMIGDVENGFPRAFIRNRRRFSEGLVAVKNQGQPLPNEFPQFLSETAWIHAVNFNLDNDYIPISWMIIYSFGPDFLRLQRCCVRIRKKVSEISEVVI</sequence>
<dbReference type="Proteomes" id="UP001607302">
    <property type="component" value="Unassembled WGS sequence"/>
</dbReference>
<name>A0ABD1ZWT1_VESSQ</name>
<accession>A0ABD1ZWT1</accession>
<organism evidence="1 2">
    <name type="scientific">Vespula squamosa</name>
    <name type="common">Southern yellow jacket</name>
    <name type="synonym">Wasp</name>
    <dbReference type="NCBI Taxonomy" id="30214"/>
    <lineage>
        <taxon>Eukaryota</taxon>
        <taxon>Metazoa</taxon>
        <taxon>Ecdysozoa</taxon>
        <taxon>Arthropoda</taxon>
        <taxon>Hexapoda</taxon>
        <taxon>Insecta</taxon>
        <taxon>Pterygota</taxon>
        <taxon>Neoptera</taxon>
        <taxon>Endopterygota</taxon>
        <taxon>Hymenoptera</taxon>
        <taxon>Apocrita</taxon>
        <taxon>Aculeata</taxon>
        <taxon>Vespoidea</taxon>
        <taxon>Vespidae</taxon>
        <taxon>Vespinae</taxon>
        <taxon>Vespula</taxon>
    </lineage>
</organism>
<gene>
    <name evidence="1" type="ORF">V1478_017417</name>
</gene>
<dbReference type="EMBL" id="JAUDFV010000164">
    <property type="protein sequence ID" value="KAL2712826.1"/>
    <property type="molecule type" value="Genomic_DNA"/>
</dbReference>
<evidence type="ECO:0000313" key="1">
    <source>
        <dbReference type="EMBL" id="KAL2712826.1"/>
    </source>
</evidence>
<proteinExistence type="predicted"/>
<comment type="caution">
    <text evidence="1">The sequence shown here is derived from an EMBL/GenBank/DDBJ whole genome shotgun (WGS) entry which is preliminary data.</text>
</comment>
<evidence type="ECO:0000313" key="2">
    <source>
        <dbReference type="Proteomes" id="UP001607302"/>
    </source>
</evidence>
<protein>
    <submittedName>
        <fullName evidence="1">Uncharacterized protein</fullName>
    </submittedName>
</protein>
<dbReference type="AlphaFoldDB" id="A0ABD1ZWT1"/>
<keyword evidence="2" id="KW-1185">Reference proteome</keyword>